<gene>
    <name evidence="1" type="ORF">MORIYA_3988</name>
</gene>
<dbReference type="RefSeq" id="WP_112717761.1">
    <property type="nucleotide sequence ID" value="NZ_LS483250.1"/>
</dbReference>
<dbReference type="Pfam" id="PF06891">
    <property type="entry name" value="P2_Phage_GpR"/>
    <property type="match status" value="1"/>
</dbReference>
<evidence type="ECO:0008006" key="3">
    <source>
        <dbReference type="Google" id="ProtNLM"/>
    </source>
</evidence>
<dbReference type="EMBL" id="LS483250">
    <property type="protein sequence ID" value="SQD80440.1"/>
    <property type="molecule type" value="Genomic_DNA"/>
</dbReference>
<dbReference type="OrthoDB" id="6915188at2"/>
<name>A0A330LU90_9GAMM</name>
<accession>A0A330LU90</accession>
<sequence length="171" mass="19438">MSEQSQYSAGYYLKGLTNRINSVVPKAIHKHFDSWMEDVELILAPKDHGNGRDIGQLSYKAVLSFERFPFKKCAPEIVLASVMAWLMDFDEHRSKFNLPDPTADIEPESEDCVEMIIEVEFREPFMVVEDPNGPIEWDGKKWKVAPYEIWVAEYGDILSGNNPPSPIGSDA</sequence>
<evidence type="ECO:0000313" key="2">
    <source>
        <dbReference type="Proteomes" id="UP000250163"/>
    </source>
</evidence>
<dbReference type="InterPro" id="IPR009678">
    <property type="entry name" value="Phage_tail_completion_R"/>
</dbReference>
<dbReference type="KEGG" id="mya:MORIYA_3988"/>
<dbReference type="Proteomes" id="UP000250163">
    <property type="component" value="Chromosome MORIYA"/>
</dbReference>
<organism evidence="1 2">
    <name type="scientific">Moritella yayanosii</name>
    <dbReference type="NCBI Taxonomy" id="69539"/>
    <lineage>
        <taxon>Bacteria</taxon>
        <taxon>Pseudomonadati</taxon>
        <taxon>Pseudomonadota</taxon>
        <taxon>Gammaproteobacteria</taxon>
        <taxon>Alteromonadales</taxon>
        <taxon>Moritellaceae</taxon>
        <taxon>Moritella</taxon>
    </lineage>
</organism>
<protein>
    <recommendedName>
        <fullName evidence="3">Phage tail protein</fullName>
    </recommendedName>
</protein>
<dbReference type="AlphaFoldDB" id="A0A330LU90"/>
<proteinExistence type="predicted"/>
<reference evidence="2" key="1">
    <citation type="submission" date="2018-05" db="EMBL/GenBank/DDBJ databases">
        <authorList>
            <person name="Cea G.-C."/>
            <person name="William W."/>
        </authorList>
    </citation>
    <scope>NUCLEOTIDE SEQUENCE [LARGE SCALE GENOMIC DNA]</scope>
    <source>
        <strain evidence="2">DB21MT 5</strain>
    </source>
</reference>
<keyword evidence="2" id="KW-1185">Reference proteome</keyword>
<evidence type="ECO:0000313" key="1">
    <source>
        <dbReference type="EMBL" id="SQD80440.1"/>
    </source>
</evidence>